<name>A0A0R3PL32_ANGCS</name>
<protein>
    <submittedName>
        <fullName evidence="2">Secreted protein</fullName>
    </submittedName>
</protein>
<keyword evidence="1" id="KW-0472">Membrane</keyword>
<keyword evidence="1" id="KW-0812">Transmembrane</keyword>
<reference evidence="2" key="1">
    <citation type="submission" date="2017-02" db="UniProtKB">
        <authorList>
            <consortium name="WormBaseParasite"/>
        </authorList>
    </citation>
    <scope>IDENTIFICATION</scope>
</reference>
<evidence type="ECO:0000313" key="2">
    <source>
        <dbReference type="WBParaSite" id="ACOC_0000540901-mRNA-1"/>
    </source>
</evidence>
<organism evidence="2">
    <name type="scientific">Angiostrongylus costaricensis</name>
    <name type="common">Nematode worm</name>
    <dbReference type="NCBI Taxonomy" id="334426"/>
    <lineage>
        <taxon>Eukaryota</taxon>
        <taxon>Metazoa</taxon>
        <taxon>Ecdysozoa</taxon>
        <taxon>Nematoda</taxon>
        <taxon>Chromadorea</taxon>
        <taxon>Rhabditida</taxon>
        <taxon>Rhabditina</taxon>
        <taxon>Rhabditomorpha</taxon>
        <taxon>Strongyloidea</taxon>
        <taxon>Metastrongylidae</taxon>
        <taxon>Angiostrongylus</taxon>
    </lineage>
</organism>
<dbReference type="WBParaSite" id="ACOC_0000540901-mRNA-1">
    <property type="protein sequence ID" value="ACOC_0000540901-mRNA-1"/>
    <property type="gene ID" value="ACOC_0000540901"/>
</dbReference>
<accession>A0A0R3PL32</accession>
<proteinExistence type="predicted"/>
<sequence length="76" mass="8606">LLKQFSKGDDNVVLLILLVIKIVVVGLGQYAKQRPVALRICFLSPTQCLLPVDDRRFKNLWKRFIYSSSCGGTCHL</sequence>
<feature type="transmembrane region" description="Helical" evidence="1">
    <location>
        <begin position="12"/>
        <end position="31"/>
    </location>
</feature>
<dbReference type="AlphaFoldDB" id="A0A0R3PL32"/>
<evidence type="ECO:0000256" key="1">
    <source>
        <dbReference type="SAM" id="Phobius"/>
    </source>
</evidence>
<keyword evidence="1" id="KW-1133">Transmembrane helix</keyword>